<keyword evidence="4 10" id="KW-0813">Transport</keyword>
<dbReference type="PANTHER" id="PTHR30614">
    <property type="entry name" value="MEMBRANE COMPONENT OF AMINO ACID ABC TRANSPORTER"/>
    <property type="match status" value="1"/>
</dbReference>
<keyword evidence="9 10" id="KW-0472">Membrane</keyword>
<evidence type="ECO:0000313" key="12">
    <source>
        <dbReference type="EMBL" id="AMG37427.1"/>
    </source>
</evidence>
<dbReference type="NCBIfam" id="TIGR01726">
    <property type="entry name" value="HEQRo_perm_3TM"/>
    <property type="match status" value="1"/>
</dbReference>
<comment type="subcellular location">
    <subcellularLocation>
        <location evidence="2">Cell inner membrane</location>
        <topology evidence="2">Multi-pass membrane protein</topology>
    </subcellularLocation>
    <subcellularLocation>
        <location evidence="10">Cell membrane</location>
        <topology evidence="10">Multi-pass membrane protein</topology>
    </subcellularLocation>
</comment>
<proteinExistence type="inferred from homology"/>
<feature type="transmembrane region" description="Helical" evidence="10">
    <location>
        <begin position="12"/>
        <end position="43"/>
    </location>
</feature>
<dbReference type="InterPro" id="IPR043429">
    <property type="entry name" value="ArtM/GltK/GlnP/TcyL/YhdX-like"/>
</dbReference>
<evidence type="ECO:0000256" key="3">
    <source>
        <dbReference type="ARBA" id="ARBA00010072"/>
    </source>
</evidence>
<reference evidence="15" key="1">
    <citation type="submission" date="2015-12" db="EMBL/GenBank/DDBJ databases">
        <title>FDA dAtabase for Regulatory Grade micrObial Sequences (FDA-ARGOS): Supporting development and validation of Infectious Disease Dx tests.</title>
        <authorList>
            <person name="Case J."/>
            <person name="Tallon L."/>
            <person name="Sadzewicz L."/>
            <person name="Sengamalay N."/>
            <person name="Ott S."/>
            <person name="Godinez A."/>
            <person name="Nagaraj S."/>
            <person name="Nadendla S."/>
            <person name="Sichtig H."/>
        </authorList>
    </citation>
    <scope>NUCLEOTIDE SEQUENCE [LARGE SCALE GENOMIC DNA]</scope>
    <source>
        <strain evidence="15">FDAARGOS_147</strain>
    </source>
</reference>
<dbReference type="EMBL" id="CP014060">
    <property type="protein sequence ID" value="AMG37427.1"/>
    <property type="molecule type" value="Genomic_DNA"/>
</dbReference>
<feature type="transmembrane region" description="Helical" evidence="10">
    <location>
        <begin position="90"/>
        <end position="112"/>
    </location>
</feature>
<sequence>MDFDFSPIVDNWRFFASGLGITVALSAVTAVSSILLGLVIALLRLYGPRWLRVLLVFYIDSMRAIPVLVVLVWIYFAFPLLAGVTFAPFWAALVALTLHIAAYSAEVIRAGIESVRPGQMRAGLALGMSRAQALRKIILPQATIRMLPAFGSVLTVAIKDTAIATVIAVPELMHKAETIAGQSYRPIEVFTAVIVAYFVILFPVTRGVDRLYQRYAHLGRS</sequence>
<dbReference type="GO" id="GO:0043190">
    <property type="term" value="C:ATP-binding cassette (ABC) transporter complex"/>
    <property type="evidence" value="ECO:0007669"/>
    <property type="project" value="InterPro"/>
</dbReference>
<reference evidence="13" key="4">
    <citation type="submission" date="2022-12" db="EMBL/GenBank/DDBJ databases">
        <authorList>
            <person name="Voronina O.L."/>
            <person name="Kunda M.S."/>
            <person name="Ryzhova N."/>
            <person name="Aksenova E.I."/>
        </authorList>
    </citation>
    <scope>NUCLEOTIDE SEQUENCE</scope>
    <source>
        <strain evidence="13">SCCH136:Ach223948</strain>
    </source>
</reference>
<name>A0A0D6FPY5_ALCXX</name>
<dbReference type="GO" id="GO:0006865">
    <property type="term" value="P:amino acid transport"/>
    <property type="evidence" value="ECO:0007669"/>
    <property type="project" value="UniProtKB-KW"/>
</dbReference>
<keyword evidence="5" id="KW-1003">Cell membrane</keyword>
<dbReference type="Proteomes" id="UP001141992">
    <property type="component" value="Unassembled WGS sequence"/>
</dbReference>
<dbReference type="InterPro" id="IPR000515">
    <property type="entry name" value="MetI-like"/>
</dbReference>
<dbReference type="CDD" id="cd06261">
    <property type="entry name" value="TM_PBP2"/>
    <property type="match status" value="1"/>
</dbReference>
<dbReference type="EMBL" id="MJMN01000001">
    <property type="protein sequence ID" value="OMG93597.1"/>
    <property type="molecule type" value="Genomic_DNA"/>
</dbReference>
<dbReference type="GO" id="GO:0022857">
    <property type="term" value="F:transmembrane transporter activity"/>
    <property type="evidence" value="ECO:0007669"/>
    <property type="project" value="InterPro"/>
</dbReference>
<dbReference type="KEGG" id="axx:ERS451415_00514"/>
<gene>
    <name evidence="12" type="ORF">AL504_16270</name>
    <name evidence="14" type="ORF">BIZ92_04535</name>
    <name evidence="13" type="ORF">O9570_08580</name>
</gene>
<dbReference type="PROSITE" id="PS50928">
    <property type="entry name" value="ABC_TM1"/>
    <property type="match status" value="1"/>
</dbReference>
<feature type="transmembrane region" description="Helical" evidence="10">
    <location>
        <begin position="189"/>
        <end position="208"/>
    </location>
</feature>
<dbReference type="Pfam" id="PF00528">
    <property type="entry name" value="BPD_transp_1"/>
    <property type="match status" value="1"/>
</dbReference>
<comment type="function">
    <text evidence="1">Part of the binding-protein-dependent transport system for glutamine; probably responsible for the translocation of the substrate across the membrane.</text>
</comment>
<dbReference type="eggNOG" id="COG0765">
    <property type="taxonomic scope" value="Bacteria"/>
</dbReference>
<protein>
    <submittedName>
        <fullName evidence="13">Amino acid ABC transporter permease</fullName>
    </submittedName>
    <submittedName>
        <fullName evidence="14">Fis family transcriptional regulator</fullName>
    </submittedName>
</protein>
<evidence type="ECO:0000256" key="1">
    <source>
        <dbReference type="ARBA" id="ARBA00003159"/>
    </source>
</evidence>
<evidence type="ECO:0000256" key="5">
    <source>
        <dbReference type="ARBA" id="ARBA00022475"/>
    </source>
</evidence>
<dbReference type="EMBL" id="JAPZVI010000004">
    <property type="protein sequence ID" value="MCZ8401496.1"/>
    <property type="molecule type" value="Genomic_DNA"/>
</dbReference>
<evidence type="ECO:0000313" key="15">
    <source>
        <dbReference type="Proteomes" id="UP000060602"/>
    </source>
</evidence>
<dbReference type="InterPro" id="IPR010065">
    <property type="entry name" value="AA_ABC_transptr_permease_3TM"/>
</dbReference>
<evidence type="ECO:0000313" key="16">
    <source>
        <dbReference type="Proteomes" id="UP000187251"/>
    </source>
</evidence>
<evidence type="ECO:0000256" key="7">
    <source>
        <dbReference type="ARBA" id="ARBA00022970"/>
    </source>
</evidence>
<feature type="transmembrane region" description="Helical" evidence="10">
    <location>
        <begin position="146"/>
        <end position="169"/>
    </location>
</feature>
<evidence type="ECO:0000313" key="13">
    <source>
        <dbReference type="EMBL" id="MCZ8401496.1"/>
    </source>
</evidence>
<evidence type="ECO:0000256" key="4">
    <source>
        <dbReference type="ARBA" id="ARBA00022448"/>
    </source>
</evidence>
<comment type="similarity">
    <text evidence="3">Belongs to the binding-protein-dependent transport system permease family. HisMQ subfamily.</text>
</comment>
<evidence type="ECO:0000313" key="14">
    <source>
        <dbReference type="EMBL" id="OMG93597.1"/>
    </source>
</evidence>
<evidence type="ECO:0000256" key="2">
    <source>
        <dbReference type="ARBA" id="ARBA00004429"/>
    </source>
</evidence>
<dbReference type="RefSeq" id="WP_006392647.1">
    <property type="nucleotide sequence ID" value="NZ_AP028040.1"/>
</dbReference>
<evidence type="ECO:0000256" key="9">
    <source>
        <dbReference type="ARBA" id="ARBA00023136"/>
    </source>
</evidence>
<keyword evidence="7" id="KW-0029">Amino-acid transport</keyword>
<dbReference type="GeneID" id="94355442"/>
<dbReference type="OrthoDB" id="9814902at2"/>
<evidence type="ECO:0000256" key="10">
    <source>
        <dbReference type="RuleBase" id="RU363032"/>
    </source>
</evidence>
<evidence type="ECO:0000259" key="11">
    <source>
        <dbReference type="PROSITE" id="PS50928"/>
    </source>
</evidence>
<dbReference type="SUPFAM" id="SSF161098">
    <property type="entry name" value="MetI-like"/>
    <property type="match status" value="1"/>
</dbReference>
<keyword evidence="8 10" id="KW-1133">Transmembrane helix</keyword>
<dbReference type="InterPro" id="IPR035906">
    <property type="entry name" value="MetI-like_sf"/>
</dbReference>
<organism evidence="13 17">
    <name type="scientific">Alcaligenes xylosoxydans xylosoxydans</name>
    <name type="common">Achromobacter xylosoxidans</name>
    <dbReference type="NCBI Taxonomy" id="85698"/>
    <lineage>
        <taxon>Bacteria</taxon>
        <taxon>Pseudomonadati</taxon>
        <taxon>Pseudomonadota</taxon>
        <taxon>Betaproteobacteria</taxon>
        <taxon>Burkholderiales</taxon>
        <taxon>Alcaligenaceae</taxon>
        <taxon>Achromobacter</taxon>
    </lineage>
</organism>
<dbReference type="PATRIC" id="fig|85698.15.peg.5258"/>
<reference evidence="14 16" key="2">
    <citation type="submission" date="2016-09" db="EMBL/GenBank/DDBJ databases">
        <title>Phylogenomics of Achromobacter.</title>
        <authorList>
            <person name="Jeukens J."/>
            <person name="Freschi L."/>
            <person name="Vincent A.T."/>
            <person name="Emond-Rheault J.-G."/>
            <person name="Kukavica-Ibrulj I."/>
            <person name="Charette S.J."/>
            <person name="Levesque R.C."/>
        </authorList>
    </citation>
    <scope>NUCLEOTIDE SEQUENCE [LARGE SCALE GENOMIC DNA]</scope>
    <source>
        <strain evidence="14 16">AUS488</strain>
    </source>
</reference>
<accession>A0A0D6FPY5</accession>
<dbReference type="Proteomes" id="UP000060602">
    <property type="component" value="Chromosome"/>
</dbReference>
<evidence type="ECO:0000256" key="6">
    <source>
        <dbReference type="ARBA" id="ARBA00022692"/>
    </source>
</evidence>
<feature type="domain" description="ABC transmembrane type-1" evidence="11">
    <location>
        <begin position="19"/>
        <end position="205"/>
    </location>
</feature>
<dbReference type="Gene3D" id="1.10.3720.10">
    <property type="entry name" value="MetI-like"/>
    <property type="match status" value="1"/>
</dbReference>
<dbReference type="PANTHER" id="PTHR30614:SF20">
    <property type="entry name" value="GLUTAMINE TRANSPORT SYSTEM PERMEASE PROTEIN GLNP"/>
    <property type="match status" value="1"/>
</dbReference>
<feature type="transmembrane region" description="Helical" evidence="10">
    <location>
        <begin position="55"/>
        <end position="78"/>
    </location>
</feature>
<reference evidence="12" key="3">
    <citation type="submission" date="2018-01" db="EMBL/GenBank/DDBJ databases">
        <title>FDA dAtabase for Regulatory Grade micrObial Sequences (FDA-ARGOS): Supporting development and validation of Infectious Disease Dx tests.</title>
        <authorList>
            <person name="Goldberg B."/>
            <person name="Campos J."/>
            <person name="Tallon L."/>
            <person name="Sadzewicz L."/>
            <person name="Sengamalay N."/>
            <person name="Ott S."/>
            <person name="Godinez A."/>
            <person name="Nagaraj S."/>
            <person name="Vavikolanu K."/>
            <person name="Aluvathingal J."/>
            <person name="Nadendla S."/>
            <person name="Sichtig H."/>
        </authorList>
    </citation>
    <scope>NUCLEOTIDE SEQUENCE</scope>
    <source>
        <strain evidence="12">FDAARGOS_147</strain>
    </source>
</reference>
<dbReference type="AlphaFoldDB" id="A0A0D6FPY5"/>
<evidence type="ECO:0000313" key="17">
    <source>
        <dbReference type="Proteomes" id="UP001141992"/>
    </source>
</evidence>
<dbReference type="Proteomes" id="UP000187251">
    <property type="component" value="Unassembled WGS sequence"/>
</dbReference>
<evidence type="ECO:0000256" key="8">
    <source>
        <dbReference type="ARBA" id="ARBA00022989"/>
    </source>
</evidence>
<keyword evidence="6 10" id="KW-0812">Transmembrane</keyword>